<evidence type="ECO:0000313" key="14">
    <source>
        <dbReference type="Proteomes" id="UP001500325"/>
    </source>
</evidence>
<keyword evidence="14" id="KW-1185">Reference proteome</keyword>
<dbReference type="Gene3D" id="3.40.50.20">
    <property type="match status" value="1"/>
</dbReference>
<comment type="function">
    <text evidence="10">Cell wall formation.</text>
</comment>
<keyword evidence="8 10" id="KW-0573">Peptidoglycan synthesis</keyword>
<evidence type="ECO:0000256" key="2">
    <source>
        <dbReference type="ARBA" id="ARBA00010871"/>
    </source>
</evidence>
<feature type="domain" description="ATP-grasp" evidence="12">
    <location>
        <begin position="124"/>
        <end position="331"/>
    </location>
</feature>
<dbReference type="InterPro" id="IPR005905">
    <property type="entry name" value="D_ala_D_ala"/>
</dbReference>
<dbReference type="InterPro" id="IPR011095">
    <property type="entry name" value="Dala_Dala_lig_C"/>
</dbReference>
<dbReference type="GO" id="GO:0016874">
    <property type="term" value="F:ligase activity"/>
    <property type="evidence" value="ECO:0007669"/>
    <property type="project" value="UniProtKB-KW"/>
</dbReference>
<comment type="similarity">
    <text evidence="2 10">Belongs to the D-alanine--D-alanine ligase family.</text>
</comment>
<dbReference type="NCBIfam" id="NF002378">
    <property type="entry name" value="PRK01372.1"/>
    <property type="match status" value="1"/>
</dbReference>
<accession>A0ABP8WFF9</accession>
<dbReference type="Gene3D" id="3.30.470.20">
    <property type="entry name" value="ATP-grasp fold, B domain"/>
    <property type="match status" value="1"/>
</dbReference>
<evidence type="ECO:0000256" key="10">
    <source>
        <dbReference type="HAMAP-Rule" id="MF_00047"/>
    </source>
</evidence>
<comment type="caution">
    <text evidence="13">The sequence shown here is derived from an EMBL/GenBank/DDBJ whole genome shotgun (WGS) entry which is preliminary data.</text>
</comment>
<keyword evidence="6 11" id="KW-0067">ATP-binding</keyword>
<dbReference type="EMBL" id="BAABIC010000007">
    <property type="protein sequence ID" value="GAA4688016.1"/>
    <property type="molecule type" value="Genomic_DNA"/>
</dbReference>
<keyword evidence="9 10" id="KW-0961">Cell wall biogenesis/degradation</keyword>
<evidence type="ECO:0000256" key="5">
    <source>
        <dbReference type="ARBA" id="ARBA00022741"/>
    </source>
</evidence>
<protein>
    <recommendedName>
        <fullName evidence="10">D-alanine--D-alanine ligase</fullName>
        <ecNumber evidence="10">6.3.2.4</ecNumber>
    </recommendedName>
    <alternativeName>
        <fullName evidence="10">D-Ala-D-Ala ligase</fullName>
    </alternativeName>
    <alternativeName>
        <fullName evidence="10">D-alanylalanine synthetase</fullName>
    </alternativeName>
</protein>
<evidence type="ECO:0000256" key="1">
    <source>
        <dbReference type="ARBA" id="ARBA00004496"/>
    </source>
</evidence>
<dbReference type="InterPro" id="IPR013815">
    <property type="entry name" value="ATP_grasp_subdomain_1"/>
</dbReference>
<evidence type="ECO:0000256" key="11">
    <source>
        <dbReference type="PROSITE-ProRule" id="PRU00409"/>
    </source>
</evidence>
<dbReference type="InterPro" id="IPR000291">
    <property type="entry name" value="D-Ala_lig_Van_CS"/>
</dbReference>
<gene>
    <name evidence="10" type="primary">ddl</name>
    <name evidence="13" type="ORF">GCM10023215_24840</name>
</gene>
<name>A0ABP8WFF9_9PSEU</name>
<evidence type="ECO:0000313" key="13">
    <source>
        <dbReference type="EMBL" id="GAA4688016.1"/>
    </source>
</evidence>
<dbReference type="PIRSF" id="PIRSF039102">
    <property type="entry name" value="Ddl/VanB"/>
    <property type="match status" value="1"/>
</dbReference>
<proteinExistence type="inferred from homology"/>
<sequence>MFHVEQRGPDAEPGGTVAQNARVSDRCVAVLAGGLSHEREVSLRSGRRLAGALRASGLEVREWDADAALIERLRTERPDAAIVALHGGEGENGAVQAVLELLDVPFVGTASSACRRAWDKPTAKAELARSGLHTPDWIALPHTTFRELGAQAVLDAMVDRLGLPLMLKPDQGGSALGAQVVRSAAELPSAMVSCLAYADTVLAERFVSGTEVAVSVVHDGAEARALPPVEVDVPGGVYDYTARYTQGAASFHCPARLPEDVLDRLRETALQAHALLGLRDVSRMDAVVDEDGRVQILEVNVSPGLTDTSLLPTAVAAEGSDLGAVFAALVERAVERG</sequence>
<evidence type="ECO:0000256" key="4">
    <source>
        <dbReference type="ARBA" id="ARBA00022598"/>
    </source>
</evidence>
<comment type="catalytic activity">
    <reaction evidence="10">
        <text>2 D-alanine + ATP = D-alanyl-D-alanine + ADP + phosphate + H(+)</text>
        <dbReference type="Rhea" id="RHEA:11224"/>
        <dbReference type="ChEBI" id="CHEBI:15378"/>
        <dbReference type="ChEBI" id="CHEBI:30616"/>
        <dbReference type="ChEBI" id="CHEBI:43474"/>
        <dbReference type="ChEBI" id="CHEBI:57416"/>
        <dbReference type="ChEBI" id="CHEBI:57822"/>
        <dbReference type="ChEBI" id="CHEBI:456216"/>
        <dbReference type="EC" id="6.3.2.4"/>
    </reaction>
</comment>
<dbReference type="PROSITE" id="PS00843">
    <property type="entry name" value="DALA_DALA_LIGASE_1"/>
    <property type="match status" value="1"/>
</dbReference>
<evidence type="ECO:0000256" key="7">
    <source>
        <dbReference type="ARBA" id="ARBA00022960"/>
    </source>
</evidence>
<evidence type="ECO:0000259" key="12">
    <source>
        <dbReference type="PROSITE" id="PS50975"/>
    </source>
</evidence>
<dbReference type="InterPro" id="IPR011761">
    <property type="entry name" value="ATP-grasp"/>
</dbReference>
<evidence type="ECO:0000256" key="3">
    <source>
        <dbReference type="ARBA" id="ARBA00022490"/>
    </source>
</evidence>
<dbReference type="EC" id="6.3.2.4" evidence="10"/>
<keyword evidence="3 10" id="KW-0963">Cytoplasm</keyword>
<dbReference type="PROSITE" id="PS50975">
    <property type="entry name" value="ATP_GRASP"/>
    <property type="match status" value="1"/>
</dbReference>
<comment type="subcellular location">
    <subcellularLocation>
        <location evidence="1 10">Cytoplasm</location>
    </subcellularLocation>
</comment>
<evidence type="ECO:0000256" key="9">
    <source>
        <dbReference type="ARBA" id="ARBA00023316"/>
    </source>
</evidence>
<dbReference type="SUPFAM" id="SSF52440">
    <property type="entry name" value="PreATP-grasp domain"/>
    <property type="match status" value="1"/>
</dbReference>
<dbReference type="PANTHER" id="PTHR23132:SF23">
    <property type="entry name" value="D-ALANINE--D-ALANINE LIGASE B"/>
    <property type="match status" value="1"/>
</dbReference>
<reference evidence="14" key="1">
    <citation type="journal article" date="2019" name="Int. J. Syst. Evol. Microbiol.">
        <title>The Global Catalogue of Microorganisms (GCM) 10K type strain sequencing project: providing services to taxonomists for standard genome sequencing and annotation.</title>
        <authorList>
            <consortium name="The Broad Institute Genomics Platform"/>
            <consortium name="The Broad Institute Genome Sequencing Center for Infectious Disease"/>
            <person name="Wu L."/>
            <person name="Ma J."/>
        </authorList>
    </citation>
    <scope>NUCLEOTIDE SEQUENCE [LARGE SCALE GENOMIC DNA]</scope>
    <source>
        <strain evidence="14">JCM 18055</strain>
    </source>
</reference>
<dbReference type="SUPFAM" id="SSF56059">
    <property type="entry name" value="Glutathione synthetase ATP-binding domain-like"/>
    <property type="match status" value="1"/>
</dbReference>
<organism evidence="13 14">
    <name type="scientific">Pseudonocardia yuanmonensis</name>
    <dbReference type="NCBI Taxonomy" id="1095914"/>
    <lineage>
        <taxon>Bacteria</taxon>
        <taxon>Bacillati</taxon>
        <taxon>Actinomycetota</taxon>
        <taxon>Actinomycetes</taxon>
        <taxon>Pseudonocardiales</taxon>
        <taxon>Pseudonocardiaceae</taxon>
        <taxon>Pseudonocardia</taxon>
    </lineage>
</organism>
<keyword evidence="7 10" id="KW-0133">Cell shape</keyword>
<dbReference type="InterPro" id="IPR016185">
    <property type="entry name" value="PreATP-grasp_dom_sf"/>
</dbReference>
<keyword evidence="4 10" id="KW-0436">Ligase</keyword>
<dbReference type="HAMAP" id="MF_00047">
    <property type="entry name" value="Dala_Dala_lig"/>
    <property type="match status" value="1"/>
</dbReference>
<dbReference type="Pfam" id="PF07478">
    <property type="entry name" value="Dala_Dala_lig_C"/>
    <property type="match status" value="1"/>
</dbReference>
<comment type="pathway">
    <text evidence="10">Cell wall biogenesis; peptidoglycan biosynthesis.</text>
</comment>
<dbReference type="Proteomes" id="UP001500325">
    <property type="component" value="Unassembled WGS sequence"/>
</dbReference>
<evidence type="ECO:0000256" key="8">
    <source>
        <dbReference type="ARBA" id="ARBA00022984"/>
    </source>
</evidence>
<keyword evidence="5 11" id="KW-0547">Nucleotide-binding</keyword>
<dbReference type="Gene3D" id="3.30.1490.20">
    <property type="entry name" value="ATP-grasp fold, A domain"/>
    <property type="match status" value="1"/>
</dbReference>
<evidence type="ECO:0000256" key="6">
    <source>
        <dbReference type="ARBA" id="ARBA00022840"/>
    </source>
</evidence>
<dbReference type="PANTHER" id="PTHR23132">
    <property type="entry name" value="D-ALANINE--D-ALANINE LIGASE"/>
    <property type="match status" value="1"/>
</dbReference>